<feature type="chain" id="PRO_5046717871" evidence="1">
    <location>
        <begin position="21"/>
        <end position="325"/>
    </location>
</feature>
<comment type="caution">
    <text evidence="2">The sequence shown here is derived from an EMBL/GenBank/DDBJ whole genome shotgun (WGS) entry which is preliminary data.</text>
</comment>
<evidence type="ECO:0000313" key="2">
    <source>
        <dbReference type="EMBL" id="NIJ06676.1"/>
    </source>
</evidence>
<dbReference type="PANTHER" id="PTHR47197">
    <property type="entry name" value="PROTEIN NIRF"/>
    <property type="match status" value="1"/>
</dbReference>
<evidence type="ECO:0000256" key="1">
    <source>
        <dbReference type="SAM" id="SignalP"/>
    </source>
</evidence>
<accession>A0ABX0TMD1</accession>
<evidence type="ECO:0000313" key="3">
    <source>
        <dbReference type="Proteomes" id="UP000727456"/>
    </source>
</evidence>
<dbReference type="InterPro" id="IPR051200">
    <property type="entry name" value="Host-pathogen_enzymatic-act"/>
</dbReference>
<dbReference type="PANTHER" id="PTHR47197:SF3">
    <property type="entry name" value="DIHYDRO-HEME D1 DEHYDROGENASE"/>
    <property type="match status" value="1"/>
</dbReference>
<keyword evidence="1" id="KW-0732">Signal</keyword>
<keyword evidence="2" id="KW-0238">DNA-binding</keyword>
<dbReference type="InterPro" id="IPR011048">
    <property type="entry name" value="Haem_d1_sf"/>
</dbReference>
<protein>
    <submittedName>
        <fullName evidence="2">DNA-binding beta-propeller fold protein YncE</fullName>
    </submittedName>
</protein>
<dbReference type="Proteomes" id="UP000727456">
    <property type="component" value="Unassembled WGS sequence"/>
</dbReference>
<dbReference type="InterPro" id="IPR015943">
    <property type="entry name" value="WD40/YVTN_repeat-like_dom_sf"/>
</dbReference>
<dbReference type="GO" id="GO:0003677">
    <property type="term" value="F:DNA binding"/>
    <property type="evidence" value="ECO:0007669"/>
    <property type="project" value="UniProtKB-KW"/>
</dbReference>
<proteinExistence type="predicted"/>
<dbReference type="RefSeq" id="WP_167071261.1">
    <property type="nucleotide sequence ID" value="NZ_JAAOZC010000001.1"/>
</dbReference>
<keyword evidence="3" id="KW-1185">Reference proteome</keyword>
<reference evidence="2 3" key="1">
    <citation type="submission" date="2020-03" db="EMBL/GenBank/DDBJ databases">
        <title>Genomic Encyclopedia of Type Strains, Phase III (KMG-III): the genomes of soil and plant-associated and newly described type strains.</title>
        <authorList>
            <person name="Whitman W."/>
        </authorList>
    </citation>
    <scope>NUCLEOTIDE SEQUENCE [LARGE SCALE GENOMIC DNA]</scope>
    <source>
        <strain evidence="2 3">CECT 8804</strain>
    </source>
</reference>
<feature type="signal peptide" evidence="1">
    <location>
        <begin position="1"/>
        <end position="20"/>
    </location>
</feature>
<dbReference type="Gene3D" id="2.130.10.10">
    <property type="entry name" value="YVTN repeat-like/Quinoprotein amine dehydrogenase"/>
    <property type="match status" value="2"/>
</dbReference>
<gene>
    <name evidence="2" type="ORF">FHS31_000258</name>
</gene>
<name>A0ABX0TMD1_9SPHN</name>
<dbReference type="EMBL" id="JAAOZC010000001">
    <property type="protein sequence ID" value="NIJ06676.1"/>
    <property type="molecule type" value="Genomic_DNA"/>
</dbReference>
<dbReference type="SUPFAM" id="SSF51004">
    <property type="entry name" value="C-terminal (heme d1) domain of cytochrome cd1-nitrite reductase"/>
    <property type="match status" value="2"/>
</dbReference>
<organism evidence="2 3">
    <name type="scientific">Sphingomonas vulcanisoli</name>
    <dbReference type="NCBI Taxonomy" id="1658060"/>
    <lineage>
        <taxon>Bacteria</taxon>
        <taxon>Pseudomonadati</taxon>
        <taxon>Pseudomonadota</taxon>
        <taxon>Alphaproteobacteria</taxon>
        <taxon>Sphingomonadales</taxon>
        <taxon>Sphingomonadaceae</taxon>
        <taxon>Sphingomonas</taxon>
    </lineage>
</organism>
<sequence>MRAALAVSAAFILTATAASAEPVVRQMSDLKITATIPVGKRADWVAISPTSVWIGSKEPNAVSEIDPATNRVAATVVLPGVPCAGLAINGDSLWVPLCGPVPLLAEVDLKKRSLARLLIVGPPAGEGGIAVGAGSLWLVKDKLGSLVRIDPVSGAIRATIAIPPGSYNPVFAKGRIFVTRFDGAEVTIVDTATSKIVGQVPTGAHPRFLTAGAGAVWALSQQDGTLSRIDAAGEKPAVTLPLQIPGAGGDVAYGAGRVWTTLMKTPLTAVDAGTSKILCQWKGPGGDSLGVGHGAVWLTNLDDGTVSRINLSDLPAECGGADPKP</sequence>